<dbReference type="GO" id="GO:1990423">
    <property type="term" value="C:RZZ complex"/>
    <property type="evidence" value="ECO:0007669"/>
    <property type="project" value="TreeGrafter"/>
</dbReference>
<protein>
    <submittedName>
        <fullName evidence="5">KNTC1 protein</fullName>
    </submittedName>
    <submittedName>
        <fullName evidence="7">Kinetochore-associated protein 1</fullName>
    </submittedName>
</protein>
<dbReference type="InterPro" id="IPR036322">
    <property type="entry name" value="WD40_repeat_dom_sf"/>
</dbReference>
<dbReference type="Pfam" id="PF24515">
    <property type="entry name" value="ARM_KNTC1_3rd"/>
    <property type="match status" value="1"/>
</dbReference>
<dbReference type="InterPro" id="IPR055404">
    <property type="entry name" value="ARM_KNTC1_2nd"/>
</dbReference>
<dbReference type="CTD" id="43719"/>
<dbReference type="Proteomes" id="UP000694866">
    <property type="component" value="Unplaced"/>
</dbReference>
<dbReference type="GO" id="GO:0007094">
    <property type="term" value="P:mitotic spindle assembly checkpoint signaling"/>
    <property type="evidence" value="ECO:0007669"/>
    <property type="project" value="TreeGrafter"/>
</dbReference>
<dbReference type="InterPro" id="IPR052802">
    <property type="entry name" value="KNTC1"/>
</dbReference>
<proteinExistence type="predicted"/>
<dbReference type="InterPro" id="IPR055405">
    <property type="entry name" value="ARM_KNTC1_3rd"/>
</dbReference>
<dbReference type="GO" id="GO:1903394">
    <property type="term" value="P:protein localization to kinetochore involved in kinetochore assembly"/>
    <property type="evidence" value="ECO:0007669"/>
    <property type="project" value="TreeGrafter"/>
</dbReference>
<feature type="domain" description="KNTC1 third ARM-repeats" evidence="2">
    <location>
        <begin position="1187"/>
        <end position="1399"/>
    </location>
</feature>
<dbReference type="GO" id="GO:0005737">
    <property type="term" value="C:cytoplasm"/>
    <property type="evidence" value="ECO:0007669"/>
    <property type="project" value="TreeGrafter"/>
</dbReference>
<dbReference type="RefSeq" id="XP_011306645.1">
    <property type="nucleotide sequence ID" value="XM_011308343.1"/>
</dbReference>
<evidence type="ECO:0000259" key="1">
    <source>
        <dbReference type="Pfam" id="PF10493"/>
    </source>
</evidence>
<evidence type="ECO:0000313" key="7">
    <source>
        <dbReference type="RefSeq" id="XP_011306645.1"/>
    </source>
</evidence>
<dbReference type="Pfam" id="PF24520">
    <property type="entry name" value="ARM_KNTC1_1st"/>
    <property type="match status" value="1"/>
</dbReference>
<evidence type="ECO:0000259" key="4">
    <source>
        <dbReference type="Pfam" id="PF24520"/>
    </source>
</evidence>
<feature type="domain" description="KNTC1 second ARM-repeats" evidence="3">
    <location>
        <begin position="710"/>
        <end position="833"/>
    </location>
</feature>
<dbReference type="SUPFAM" id="SSF50978">
    <property type="entry name" value="WD40 repeat-like"/>
    <property type="match status" value="1"/>
</dbReference>
<dbReference type="GO" id="GO:0031267">
    <property type="term" value="F:small GTPase binding"/>
    <property type="evidence" value="ECO:0007669"/>
    <property type="project" value="TreeGrafter"/>
</dbReference>
<gene>
    <name evidence="5" type="primary">KNTC1</name>
    <name evidence="7" type="synonym">rod</name>
    <name evidence="5" type="ORF">g.23683</name>
</gene>
<organism evidence="5">
    <name type="scientific">Fopius arisanus</name>
    <dbReference type="NCBI Taxonomy" id="64838"/>
    <lineage>
        <taxon>Eukaryota</taxon>
        <taxon>Metazoa</taxon>
        <taxon>Ecdysozoa</taxon>
        <taxon>Arthropoda</taxon>
        <taxon>Hexapoda</taxon>
        <taxon>Insecta</taxon>
        <taxon>Pterygota</taxon>
        <taxon>Neoptera</taxon>
        <taxon>Endopterygota</taxon>
        <taxon>Hymenoptera</taxon>
        <taxon>Apocrita</taxon>
        <taxon>Ichneumonoidea</taxon>
        <taxon>Braconidae</taxon>
        <taxon>Opiinae</taxon>
        <taxon>Fopius</taxon>
    </lineage>
</organism>
<accession>A0A0C9PK95</accession>
<dbReference type="PANTHER" id="PTHR15688">
    <property type="entry name" value="KINETOCHORE-ASSOCIATED PROTEIN 1"/>
    <property type="match status" value="1"/>
</dbReference>
<dbReference type="PANTHER" id="PTHR15688:SF1">
    <property type="entry name" value="KINETOCHORE-ASSOCIATED PROTEIN 1"/>
    <property type="match status" value="1"/>
</dbReference>
<name>A0A0C9PK95_9HYME</name>
<dbReference type="Pfam" id="PF24516">
    <property type="entry name" value="ARM_KNTC1_2nd"/>
    <property type="match status" value="1"/>
</dbReference>
<dbReference type="EMBL" id="GBYB01001453">
    <property type="protein sequence ID" value="JAG71220.1"/>
    <property type="molecule type" value="Transcribed_RNA"/>
</dbReference>
<evidence type="ECO:0000313" key="6">
    <source>
        <dbReference type="Proteomes" id="UP000694866"/>
    </source>
</evidence>
<feature type="domain" description="RZZ complex subunit KNTC1/ROD C-terminal" evidence="1">
    <location>
        <begin position="1443"/>
        <end position="1955"/>
    </location>
</feature>
<reference evidence="7" key="2">
    <citation type="submission" date="2025-04" db="UniProtKB">
        <authorList>
            <consortium name="RefSeq"/>
        </authorList>
    </citation>
    <scope>IDENTIFICATION</scope>
    <source>
        <strain evidence="7">USDA-PBARC FA_bdor</strain>
        <tissue evidence="7">Whole organism</tissue>
    </source>
</reference>
<dbReference type="Pfam" id="PF10493">
    <property type="entry name" value="Rod_C"/>
    <property type="match status" value="1"/>
</dbReference>
<dbReference type="GO" id="GO:0005828">
    <property type="term" value="C:kinetochore microtubule"/>
    <property type="evidence" value="ECO:0007669"/>
    <property type="project" value="TreeGrafter"/>
</dbReference>
<evidence type="ECO:0000259" key="3">
    <source>
        <dbReference type="Pfam" id="PF24516"/>
    </source>
</evidence>
<evidence type="ECO:0000313" key="5">
    <source>
        <dbReference type="EMBL" id="JAG71220.1"/>
    </source>
</evidence>
<feature type="domain" description="KNTC1 first ARM-repeats" evidence="4">
    <location>
        <begin position="366"/>
        <end position="604"/>
    </location>
</feature>
<dbReference type="KEGG" id="fas:105268628"/>
<dbReference type="InterPro" id="IPR019527">
    <property type="entry name" value="RZZ-complex_KNTC1/ROD_C"/>
</dbReference>
<dbReference type="GO" id="GO:0000070">
    <property type="term" value="P:mitotic sister chromatid segregation"/>
    <property type="evidence" value="ECO:0007669"/>
    <property type="project" value="TreeGrafter"/>
</dbReference>
<accession>A0A9R1TCK4</accession>
<reference evidence="5" key="1">
    <citation type="submission" date="2015-01" db="EMBL/GenBank/DDBJ databases">
        <title>Transcriptome Assembly of Fopius arisanus.</title>
        <authorList>
            <person name="Geib S."/>
        </authorList>
    </citation>
    <scope>NUCLEOTIDE SEQUENCE</scope>
</reference>
<sequence>MVHWTRVISGFDAEDETVNFGARTVAEHDGAIYETWTRATIQCDSPEEPQPGLQGHEEPQAPPRVHASFEHTFLCISVDNSLTIFSDDSCQEILTSIGFDSPVTSYTVSSSELLFAAIAPGIIHCFNLSLGSKQLFCLDLESYNCDTIIHLSLKEEGSTLALTMVTSSGKILIHPSINPCEKIDLSKIKILSESSPISSASFTPREKSLVTLGDEVLLHTRKISCPLKSLPYRYKKLQFFENYSGMIALRSDGALSIVCRLTLLSKKIHNGPIEDFVVIPEATDHHLLVLMTPQPSEDTTSLHLMSYPDFQVKFSMVVPRDCYLVDLNHIVDHLIFLEGARNQRGVIDTIRIKAIEESSPEFRLQRLLRRQKFEEAREFSRKFGLDEEMVFHAEARMLMERLQPSVHSKEFVDVNFFLETLDKIKDVEFVYECCKNALTRDYQETRRLLTYSRRRIVEYLSSGCQQSQESLSRLLHQVSETLRRLETFELIHTSHSIDDWNRFSRSNLLEECRRYLTLGEMDSAALLWIRHTPFPQMTNSSIEHLLEAIPEALEPSSLWPWLHHFIPSATALIPTSLPSILQWSLKRTRSLEIYHRDSWPRIGLEFAEGLVSMLQFEEYNVCFQFHQQYASKDSHLMMLQRLVQAMSDLQDLKTKYKIMIPLGIYLGDPTDVIHLLLNKIHIDEIPSLMINFVQQYMMNNSLRNDQVLSSYVGKILKMSKGWWMWERAPWDKRLAVVIGHIHNVQNKLQQVLEVLKKAPVPWSPAVSGLAEESCRCDHPLVGQIRIESSSVAVKLIMKKYGFAHVGLTPNLYHRIIREDRDSMIEDLLELTKNDQKNKQKRIMGVCVSYHLRTGDLDKVTRILEALEDEIFDFCCKHIINDLQVRLNNFGEFEDPSLGFYVEILGPLSRLSKSNDDTLKRIPHLRAIYVLKTQFKISLNVRDYFSSKKQILLEFISGLIEIGDPGEEILRQLDRVSSLLGLPKLSGVYEYFEATKNVKVLQEFLINRVSTWDILNPDECQMSLRMISQVMLEAEDDPILARALKTLISTISMCSPTEDLPHVLDSLIDINSYNEAVSHPRELQETSLYPIYRDASISSGDVLIPYLKDLLALSCHHENNSSNNSIHAEMLVVRRSLAVRTRGLMNEHHDLAVLKILTSMYLRMSSLLPKSEAMLQEVKSILNTCNSMMLKKVIDAIVFDVHLGLVCLFSLPRSNSLKLLEHCGQLYENDQRRDRVIKELSYEYFRLTNNMVQIEALKSSRLLHNWAQRLATCGVPYREVITSSNEDKRNILKRIMTSKKPDTLEVLRDFCQDFGFIFTDCCLSYLEILLTTWEPELRRHEGHQPSTLKIDDKQVKELIVESKKVAAEIEDKTAMKKYLVDALTTPSFNMYHYEVFLIALEIAEMNDKIDWISHLCFLQNYTRIGKPTEVETDAWLNWCQEPQLPEIAKWRLPFFPRVDFKIVMPELNLKTYELWLSIAPVLGISTPNICTLAVRNSTNDAWETSRGLSTTWSVNSRNSGLLKDIKKCLECMKGVDRLMYGTASLYYVVNHTPPGADLVAAAKECFLYMEEWKELCGDEADPANKFPRIKEKYVINTSKHILHSYGLGLPEYLNLVDRHEELIISLYKDPSIPQRYRSATRHRPDINSAVDALGEVLPLNLHKIRGNLLSDWLQPESCETKNDSITAVFREDHDDTFTTDDNLLRACYVVSGKSEFIHYLVHVAFDEKENYNAGVRFRSLRVIQSLTDEAELQSYTKINREQFHQHMKSLQYLTELQRLGIGYSVSGFESCSKQKLVQVLVNSQFGVARALGLIPQIFLDFGLEDFDVLDAALGRMVRMGLVKELKRSLMILSGLDRLVNYSGYISAWQLVISDGLARLGNGEAIQDAVDALRMLHACPVVHKIEFQDVVEGCLKSRIHVAAALLQFLGEELREKVLERICRGGELHRAIQGLKELAGKGVLGIGPTLVMLQEFSKN</sequence>
<dbReference type="GeneID" id="105268628"/>
<keyword evidence="6" id="KW-1185">Reference proteome</keyword>
<evidence type="ECO:0000259" key="2">
    <source>
        <dbReference type="Pfam" id="PF24515"/>
    </source>
</evidence>
<dbReference type="InterPro" id="IPR055403">
    <property type="entry name" value="ARM_KNTC1_1st"/>
</dbReference>
<dbReference type="OrthoDB" id="343783at2759"/>